<evidence type="ECO:0000256" key="4">
    <source>
        <dbReference type="ARBA" id="ARBA00022898"/>
    </source>
</evidence>
<keyword evidence="3 6" id="KW-0808">Transferase</keyword>
<dbReference type="SUPFAM" id="SSF53383">
    <property type="entry name" value="PLP-dependent transferases"/>
    <property type="match status" value="1"/>
</dbReference>
<dbReference type="Gene3D" id="3.90.1150.10">
    <property type="entry name" value="Aspartate Aminotransferase, domain 1"/>
    <property type="match status" value="1"/>
</dbReference>
<evidence type="ECO:0000256" key="1">
    <source>
        <dbReference type="ARBA" id="ARBA00008954"/>
    </source>
</evidence>
<dbReference type="FunFam" id="3.40.640.10:FF:000014">
    <property type="entry name" value="Adenosylmethionine-8-amino-7-oxononanoate aminotransferase, probable"/>
    <property type="match status" value="1"/>
</dbReference>
<evidence type="ECO:0000256" key="5">
    <source>
        <dbReference type="RuleBase" id="RU003560"/>
    </source>
</evidence>
<evidence type="ECO:0000256" key="2">
    <source>
        <dbReference type="ARBA" id="ARBA00022576"/>
    </source>
</evidence>
<dbReference type="PIRSF" id="PIRSF000521">
    <property type="entry name" value="Transaminase_4ab_Lys_Orn"/>
    <property type="match status" value="1"/>
</dbReference>
<dbReference type="InterPro" id="IPR015424">
    <property type="entry name" value="PyrdxlP-dep_Trfase"/>
</dbReference>
<protein>
    <submittedName>
        <fullName evidence="6">Adenosylmethionine-8-amino-7-oxononanoate aminotransferase</fullName>
    </submittedName>
</protein>
<evidence type="ECO:0000256" key="3">
    <source>
        <dbReference type="ARBA" id="ARBA00022679"/>
    </source>
</evidence>
<dbReference type="CDD" id="cd00610">
    <property type="entry name" value="OAT_like"/>
    <property type="match status" value="1"/>
</dbReference>
<dbReference type="InterPro" id="IPR015422">
    <property type="entry name" value="PyrdxlP-dep_Trfase_small"/>
</dbReference>
<reference evidence="6 7" key="1">
    <citation type="submission" date="2019-03" db="EMBL/GenBank/DDBJ databases">
        <title>Genomic Encyclopedia of Type Strains, Phase IV (KMG-IV): sequencing the most valuable type-strain genomes for metagenomic binning, comparative biology and taxonomic classification.</title>
        <authorList>
            <person name="Goeker M."/>
        </authorList>
    </citation>
    <scope>NUCLEOTIDE SEQUENCE [LARGE SCALE GENOMIC DNA]</scope>
    <source>
        <strain evidence="6 7">DSM 24830</strain>
    </source>
</reference>
<evidence type="ECO:0000313" key="6">
    <source>
        <dbReference type="EMBL" id="TCJ88851.1"/>
    </source>
</evidence>
<proteinExistence type="inferred from homology"/>
<dbReference type="AlphaFoldDB" id="A0A4R1FDD3"/>
<name>A0A4R1FDD3_9GAMM</name>
<dbReference type="GO" id="GO:0005829">
    <property type="term" value="C:cytosol"/>
    <property type="evidence" value="ECO:0007669"/>
    <property type="project" value="TreeGrafter"/>
</dbReference>
<dbReference type="Gene3D" id="3.40.640.10">
    <property type="entry name" value="Type I PLP-dependent aspartate aminotransferase-like (Major domain)"/>
    <property type="match status" value="1"/>
</dbReference>
<dbReference type="Pfam" id="PF00202">
    <property type="entry name" value="Aminotran_3"/>
    <property type="match status" value="1"/>
</dbReference>
<dbReference type="RefSeq" id="WP_243651449.1">
    <property type="nucleotide sequence ID" value="NZ_BAAAFU010000008.1"/>
</dbReference>
<dbReference type="EMBL" id="SMFQ01000002">
    <property type="protein sequence ID" value="TCJ88851.1"/>
    <property type="molecule type" value="Genomic_DNA"/>
</dbReference>
<sequence>MNKHSNIMQRTSNPQLPTIAKGEGVYLIDKQNNRYLDACGGAAVSCLGHSNQRVKQAIIDQINAVPYAHTSFFTNDSQELLAEHLIAHSEGDFSQVYFVSGGSEAVETSLKLARQYFLEKGKTDKKYFIARKQSYHGNTLGALAIGGNLWRRKPFDPLLAEGHHISACYEYREQRESETNFEYGQRIANELETMILDLGEENVAAFVAETVVGATAGALTPPEGYFKRIREICDQYDVLLILDEVMCGMGRTGTLHACEQEGVQGDLQTIAKGIAAGYQALGAVLISKKIVDAIDNGTGFFQHGHTYIGHPTGCAAGYATQLEIQKQNLLNNVKRQGSNLKKALKESFDADVLVSEHIGDIRGRGLFLGVELVADKASKQPFDPALKLHKHIKKKAMENLLMVYPMGGTLDGVNGDHILIAPPFIIDEENVAQIAERLNKSIREAILSVK</sequence>
<organism evidence="6 7">
    <name type="scientific">Cocleimonas flava</name>
    <dbReference type="NCBI Taxonomy" id="634765"/>
    <lineage>
        <taxon>Bacteria</taxon>
        <taxon>Pseudomonadati</taxon>
        <taxon>Pseudomonadota</taxon>
        <taxon>Gammaproteobacteria</taxon>
        <taxon>Thiotrichales</taxon>
        <taxon>Thiotrichaceae</taxon>
        <taxon>Cocleimonas</taxon>
    </lineage>
</organism>
<dbReference type="Proteomes" id="UP000294887">
    <property type="component" value="Unassembled WGS sequence"/>
</dbReference>
<dbReference type="PANTHER" id="PTHR43094:SF1">
    <property type="entry name" value="AMINOTRANSFERASE CLASS-III"/>
    <property type="match status" value="1"/>
</dbReference>
<dbReference type="GO" id="GO:0008483">
    <property type="term" value="F:transaminase activity"/>
    <property type="evidence" value="ECO:0007669"/>
    <property type="project" value="UniProtKB-KW"/>
</dbReference>
<comment type="similarity">
    <text evidence="1 5">Belongs to the class-III pyridoxal-phosphate-dependent aminotransferase family.</text>
</comment>
<accession>A0A4R1FDD3</accession>
<gene>
    <name evidence="6" type="ORF">EV695_0711</name>
</gene>
<dbReference type="InterPro" id="IPR005814">
    <property type="entry name" value="Aminotrans_3"/>
</dbReference>
<comment type="caution">
    <text evidence="6">The sequence shown here is derived from an EMBL/GenBank/DDBJ whole genome shotgun (WGS) entry which is preliminary data.</text>
</comment>
<dbReference type="NCBIfam" id="NF005685">
    <property type="entry name" value="PRK07483.1"/>
    <property type="match status" value="1"/>
</dbReference>
<dbReference type="InterPro" id="IPR015421">
    <property type="entry name" value="PyrdxlP-dep_Trfase_major"/>
</dbReference>
<dbReference type="PANTHER" id="PTHR43094">
    <property type="entry name" value="AMINOTRANSFERASE"/>
    <property type="match status" value="1"/>
</dbReference>
<keyword evidence="2 6" id="KW-0032">Aminotransferase</keyword>
<keyword evidence="7" id="KW-1185">Reference proteome</keyword>
<keyword evidence="4 5" id="KW-0663">Pyridoxal phosphate</keyword>
<dbReference type="GO" id="GO:0030170">
    <property type="term" value="F:pyridoxal phosphate binding"/>
    <property type="evidence" value="ECO:0007669"/>
    <property type="project" value="InterPro"/>
</dbReference>
<evidence type="ECO:0000313" key="7">
    <source>
        <dbReference type="Proteomes" id="UP000294887"/>
    </source>
</evidence>